<sequence length="738" mass="80398">MHSKEYSTEIGGKTLTARFTDLADQTNGSVMLQYGETIVLATCVLGNVREGLPYFPLTVDYEERFYAAGEILGSRFIRREGRPSDEAILSGRIVDRTIRPLFDHHIRNEVQVVITVLSIKEDDPDLLAVNAASLALLTSDIPWRGPVSAVRIGSYQENNMFAVNPTYGWRGHDDLELDLIACGQGGAINMIEVGAFESSEETVVSALEKASEEIEKLNAFQLQIQKEIGKTKKEMPKPKVPSEVGALFEESIAAKFPSAVFSGVAGKKPMYELKNEWLALAKEKLSDNAKPFADEYFEDQVNDSLHKEAIEKSRRPDNRKLDELRPLFAQAGGLSSVLHGSGIFYRGGTHVFSALTLGGPGDSQLIDSMETKDSLKRFMHHYNFPPFSSGETGRLGGLNRRMVGHGALAEKSLAAVIPPKETFPYTIRLVSECLASNGSTSMGSVCASTLALMDGGVPITAPVAGIAMGLMMEESGIRNQESTSGKRELKYKILTDIQGPEDHHGDMDFKVAGTKKGITGIQLDVKVDGVAIPILAEALRQARAARLQILEVIEKAIPAPRSNISPNAPEIRTLAIKPDQIGMVIGPGGKVINGIKEATGVDEITIEDDGTVFVTGKNGTAEKAVEIIRDMTREYMPGERFEGEVTRILDFGAFVKIGASAEGMVHISEIAPFRIDRVEDAVSLGEKVPVIIKEIDEKKRINLSIKGADPEFAARKGVQPGTGQVRLASRPPRRDFRR</sequence>
<dbReference type="SUPFAM" id="SSF54211">
    <property type="entry name" value="Ribosomal protein S5 domain 2-like"/>
    <property type="match status" value="2"/>
</dbReference>
<dbReference type="FunFam" id="3.30.1370.10:FF:000001">
    <property type="entry name" value="Polyribonucleotide nucleotidyltransferase"/>
    <property type="match status" value="1"/>
</dbReference>
<dbReference type="SUPFAM" id="SSF50249">
    <property type="entry name" value="Nucleic acid-binding proteins"/>
    <property type="match status" value="1"/>
</dbReference>
<dbReference type="InterPro" id="IPR027408">
    <property type="entry name" value="PNPase/RNase_PH_dom_sf"/>
</dbReference>
<dbReference type="CDD" id="cd02393">
    <property type="entry name" value="KH-I_PNPase"/>
    <property type="match status" value="1"/>
</dbReference>
<dbReference type="NCBIfam" id="TIGR03591">
    <property type="entry name" value="polynuc_phos"/>
    <property type="match status" value="1"/>
</dbReference>
<dbReference type="GO" id="GO:0003723">
    <property type="term" value="F:RNA binding"/>
    <property type="evidence" value="ECO:0007669"/>
    <property type="project" value="UniProtKB-UniRule"/>
</dbReference>
<keyword evidence="5" id="KW-0460">Magnesium</keyword>
<dbReference type="EC" id="2.7.7.8" evidence="5"/>
<keyword evidence="4 5" id="KW-0694">RNA-binding</keyword>
<dbReference type="SUPFAM" id="SSF54791">
    <property type="entry name" value="Eukaryotic type KH-domain (KH-domain type I)"/>
    <property type="match status" value="1"/>
</dbReference>
<keyword evidence="5" id="KW-0963">Cytoplasm</keyword>
<dbReference type="PANTHER" id="PTHR11252">
    <property type="entry name" value="POLYRIBONUCLEOTIDE NUCLEOTIDYLTRANSFERASE"/>
    <property type="match status" value="1"/>
</dbReference>
<dbReference type="GO" id="GO:0005829">
    <property type="term" value="C:cytosol"/>
    <property type="evidence" value="ECO:0007669"/>
    <property type="project" value="TreeGrafter"/>
</dbReference>
<dbReference type="PIRSF" id="PIRSF005499">
    <property type="entry name" value="PNPase"/>
    <property type="match status" value="1"/>
</dbReference>
<evidence type="ECO:0000256" key="2">
    <source>
        <dbReference type="ARBA" id="ARBA00022679"/>
    </source>
</evidence>
<evidence type="ECO:0000256" key="1">
    <source>
        <dbReference type="ARBA" id="ARBA00007404"/>
    </source>
</evidence>
<evidence type="ECO:0000256" key="6">
    <source>
        <dbReference type="SAM" id="MobiDB-lite"/>
    </source>
</evidence>
<dbReference type="CDD" id="cd11364">
    <property type="entry name" value="RNase_PH_PNPase_2"/>
    <property type="match status" value="1"/>
</dbReference>
<comment type="function">
    <text evidence="5">Involved in mRNA degradation. Catalyzes the phosphorolysis of single-stranded polyribonucleotides processively in the 3'- to 5'-direction.</text>
</comment>
<dbReference type="HAMAP" id="MF_01595">
    <property type="entry name" value="PNPase"/>
    <property type="match status" value="1"/>
</dbReference>
<dbReference type="Gene3D" id="3.30.1370.10">
    <property type="entry name" value="K Homology domain, type 1"/>
    <property type="match status" value="1"/>
</dbReference>
<dbReference type="InterPro" id="IPR036612">
    <property type="entry name" value="KH_dom_type_1_sf"/>
</dbReference>
<dbReference type="NCBIfam" id="NF008805">
    <property type="entry name" value="PRK11824.1"/>
    <property type="match status" value="1"/>
</dbReference>
<keyword evidence="5" id="KW-0479">Metal-binding</keyword>
<dbReference type="InterPro" id="IPR036345">
    <property type="entry name" value="ExoRNase_PH_dom2_sf"/>
</dbReference>
<dbReference type="GO" id="GO:0000287">
    <property type="term" value="F:magnesium ion binding"/>
    <property type="evidence" value="ECO:0007669"/>
    <property type="project" value="UniProtKB-UniRule"/>
</dbReference>
<comment type="caution">
    <text evidence="8">The sequence shown here is derived from an EMBL/GenBank/DDBJ whole genome shotgun (WGS) entry which is preliminary data.</text>
</comment>
<dbReference type="InterPro" id="IPR020568">
    <property type="entry name" value="Ribosomal_Su5_D2-typ_SF"/>
</dbReference>
<dbReference type="SMART" id="SM00316">
    <property type="entry name" value="S1"/>
    <property type="match status" value="1"/>
</dbReference>
<dbReference type="AlphaFoldDB" id="A0A1F6CEE1"/>
<dbReference type="GO" id="GO:0004654">
    <property type="term" value="F:polyribonucleotide nucleotidyltransferase activity"/>
    <property type="evidence" value="ECO:0007669"/>
    <property type="project" value="UniProtKB-UniRule"/>
</dbReference>
<dbReference type="InterPro" id="IPR003029">
    <property type="entry name" value="S1_domain"/>
</dbReference>
<evidence type="ECO:0000313" key="8">
    <source>
        <dbReference type="EMBL" id="OGG47367.1"/>
    </source>
</evidence>
<dbReference type="PANTHER" id="PTHR11252:SF0">
    <property type="entry name" value="POLYRIBONUCLEOTIDE NUCLEOTIDYLTRANSFERASE 1, MITOCHONDRIAL"/>
    <property type="match status" value="1"/>
</dbReference>
<dbReference type="Gene3D" id="2.40.50.140">
    <property type="entry name" value="Nucleic acid-binding proteins"/>
    <property type="match status" value="1"/>
</dbReference>
<gene>
    <name evidence="5" type="primary">pnp</name>
    <name evidence="8" type="ORF">A2671_02325</name>
</gene>
<dbReference type="SUPFAM" id="SSF55666">
    <property type="entry name" value="Ribonuclease PH domain 2-like"/>
    <property type="match status" value="2"/>
</dbReference>
<dbReference type="GO" id="GO:0000175">
    <property type="term" value="F:3'-5'-RNA exonuclease activity"/>
    <property type="evidence" value="ECO:0007669"/>
    <property type="project" value="TreeGrafter"/>
</dbReference>
<dbReference type="PROSITE" id="PS50084">
    <property type="entry name" value="KH_TYPE_1"/>
    <property type="match status" value="1"/>
</dbReference>
<keyword evidence="2 5" id="KW-0808">Transferase</keyword>
<feature type="binding site" evidence="5">
    <location>
        <position position="502"/>
    </location>
    <ligand>
        <name>Mg(2+)</name>
        <dbReference type="ChEBI" id="CHEBI:18420"/>
    </ligand>
</feature>
<organism evidence="8 9">
    <name type="scientific">Candidatus Kaiserbacteria bacterium RIFCSPHIGHO2_01_FULL_49_13</name>
    <dbReference type="NCBI Taxonomy" id="1798477"/>
    <lineage>
        <taxon>Bacteria</taxon>
        <taxon>Candidatus Kaiseribacteriota</taxon>
    </lineage>
</organism>
<comment type="subcellular location">
    <subcellularLocation>
        <location evidence="5">Cytoplasm</location>
    </subcellularLocation>
</comment>
<dbReference type="Pfam" id="PF00013">
    <property type="entry name" value="KH_1"/>
    <property type="match status" value="1"/>
</dbReference>
<dbReference type="InterPro" id="IPR004087">
    <property type="entry name" value="KH_dom"/>
</dbReference>
<dbReference type="Gene3D" id="3.30.230.70">
    <property type="entry name" value="GHMP Kinase, N-terminal domain"/>
    <property type="match status" value="2"/>
</dbReference>
<dbReference type="FunFam" id="3.30.230.70:FF:000001">
    <property type="entry name" value="Polyribonucleotide nucleotidyltransferase"/>
    <property type="match status" value="1"/>
</dbReference>
<dbReference type="SMART" id="SM00322">
    <property type="entry name" value="KH"/>
    <property type="match status" value="1"/>
</dbReference>
<dbReference type="InterPro" id="IPR004088">
    <property type="entry name" value="KH_dom_type_1"/>
</dbReference>
<feature type="region of interest" description="Disordered" evidence="6">
    <location>
        <begin position="714"/>
        <end position="738"/>
    </location>
</feature>
<dbReference type="InterPro" id="IPR012162">
    <property type="entry name" value="PNPase"/>
</dbReference>
<reference evidence="8 9" key="1">
    <citation type="journal article" date="2016" name="Nat. Commun.">
        <title>Thousands of microbial genomes shed light on interconnected biogeochemical processes in an aquifer system.</title>
        <authorList>
            <person name="Anantharaman K."/>
            <person name="Brown C.T."/>
            <person name="Hug L.A."/>
            <person name="Sharon I."/>
            <person name="Castelle C.J."/>
            <person name="Probst A.J."/>
            <person name="Thomas B.C."/>
            <person name="Singh A."/>
            <person name="Wilkins M.J."/>
            <person name="Karaoz U."/>
            <person name="Brodie E.L."/>
            <person name="Williams K.H."/>
            <person name="Hubbard S.S."/>
            <person name="Banfield J.F."/>
        </authorList>
    </citation>
    <scope>NUCLEOTIDE SEQUENCE [LARGE SCALE GENOMIC DNA]</scope>
</reference>
<protein>
    <recommendedName>
        <fullName evidence="5">Polyribonucleotide nucleotidyltransferase</fullName>
        <ecNumber evidence="5">2.7.7.8</ecNumber>
    </recommendedName>
    <alternativeName>
        <fullName evidence="5">Polynucleotide phosphorylase</fullName>
        <shortName evidence="5">PNPase</shortName>
    </alternativeName>
</protein>
<evidence type="ECO:0000259" key="7">
    <source>
        <dbReference type="PROSITE" id="PS50126"/>
    </source>
</evidence>
<comment type="similarity">
    <text evidence="1 5">Belongs to the polyribonucleotide nucleotidyltransferase family.</text>
</comment>
<dbReference type="Proteomes" id="UP000178344">
    <property type="component" value="Unassembled WGS sequence"/>
</dbReference>
<name>A0A1F6CEE1_9BACT</name>
<feature type="binding site" evidence="5">
    <location>
        <position position="508"/>
    </location>
    <ligand>
        <name>Mg(2+)</name>
        <dbReference type="ChEBI" id="CHEBI:18420"/>
    </ligand>
</feature>
<dbReference type="PROSITE" id="PS50126">
    <property type="entry name" value="S1"/>
    <property type="match status" value="1"/>
</dbReference>
<comment type="catalytic activity">
    <reaction evidence="5">
        <text>RNA(n+1) + phosphate = RNA(n) + a ribonucleoside 5'-diphosphate</text>
        <dbReference type="Rhea" id="RHEA:22096"/>
        <dbReference type="Rhea" id="RHEA-COMP:14527"/>
        <dbReference type="Rhea" id="RHEA-COMP:17342"/>
        <dbReference type="ChEBI" id="CHEBI:43474"/>
        <dbReference type="ChEBI" id="CHEBI:57930"/>
        <dbReference type="ChEBI" id="CHEBI:140395"/>
        <dbReference type="EC" id="2.7.7.8"/>
    </reaction>
</comment>
<proteinExistence type="inferred from homology"/>
<feature type="domain" description="S1 motif" evidence="7">
    <location>
        <begin position="638"/>
        <end position="706"/>
    </location>
</feature>
<dbReference type="Pfam" id="PF01138">
    <property type="entry name" value="RNase_PH"/>
    <property type="match status" value="2"/>
</dbReference>
<dbReference type="GO" id="GO:0006402">
    <property type="term" value="P:mRNA catabolic process"/>
    <property type="evidence" value="ECO:0007669"/>
    <property type="project" value="UniProtKB-UniRule"/>
</dbReference>
<dbReference type="InterPro" id="IPR012340">
    <property type="entry name" value="NA-bd_OB-fold"/>
</dbReference>
<evidence type="ECO:0000256" key="3">
    <source>
        <dbReference type="ARBA" id="ARBA00022695"/>
    </source>
</evidence>
<accession>A0A1F6CEE1</accession>
<evidence type="ECO:0000313" key="9">
    <source>
        <dbReference type="Proteomes" id="UP000178344"/>
    </source>
</evidence>
<comment type="cofactor">
    <cofactor evidence="5">
        <name>Mg(2+)</name>
        <dbReference type="ChEBI" id="CHEBI:18420"/>
    </cofactor>
</comment>
<dbReference type="Pfam" id="PF00575">
    <property type="entry name" value="S1"/>
    <property type="match status" value="1"/>
</dbReference>
<evidence type="ECO:0000256" key="5">
    <source>
        <dbReference type="HAMAP-Rule" id="MF_01595"/>
    </source>
</evidence>
<dbReference type="InterPro" id="IPR001247">
    <property type="entry name" value="ExoRNase_PH_dom1"/>
</dbReference>
<dbReference type="EMBL" id="MFKQ01000012">
    <property type="protein sequence ID" value="OGG47367.1"/>
    <property type="molecule type" value="Genomic_DNA"/>
</dbReference>
<evidence type="ECO:0000256" key="4">
    <source>
        <dbReference type="ARBA" id="ARBA00022884"/>
    </source>
</evidence>
<keyword evidence="3 5" id="KW-0548">Nucleotidyltransferase</keyword>